<keyword evidence="3" id="KW-1185">Reference proteome</keyword>
<dbReference type="Proteomes" id="UP000590524">
    <property type="component" value="Unassembled WGS sequence"/>
</dbReference>
<dbReference type="RefSeq" id="WP_239019131.1">
    <property type="nucleotide sequence ID" value="NZ_JACIEU010000050.1"/>
</dbReference>
<dbReference type="InterPro" id="IPR012912">
    <property type="entry name" value="Plasmid_pRiA4b_Orf3-like"/>
</dbReference>
<evidence type="ECO:0000313" key="3">
    <source>
        <dbReference type="Proteomes" id="UP000590524"/>
    </source>
</evidence>
<dbReference type="EMBL" id="JACIEU010000050">
    <property type="protein sequence ID" value="MBB4151801.1"/>
    <property type="molecule type" value="Genomic_DNA"/>
</dbReference>
<gene>
    <name evidence="2" type="ORF">GGQ90_005615</name>
</gene>
<comment type="caution">
    <text evidence="2">The sequence shown here is derived from an EMBL/GenBank/DDBJ whole genome shotgun (WGS) entry which is preliminary data.</text>
</comment>
<proteinExistence type="predicted"/>
<dbReference type="SUPFAM" id="SSF159941">
    <property type="entry name" value="MM3350-like"/>
    <property type="match status" value="1"/>
</dbReference>
<reference evidence="2 3" key="1">
    <citation type="submission" date="2020-08" db="EMBL/GenBank/DDBJ databases">
        <title>Genomic Encyclopedia of Type Strains, Phase IV (KMG-IV): sequencing the most valuable type-strain genomes for metagenomic binning, comparative biology and taxonomic classification.</title>
        <authorList>
            <person name="Goeker M."/>
        </authorList>
    </citation>
    <scope>NUCLEOTIDE SEQUENCE [LARGE SCALE GENOMIC DNA]</scope>
    <source>
        <strain evidence="2 3">DSM 19371</strain>
    </source>
</reference>
<dbReference type="PANTHER" id="PTHR41878:SF1">
    <property type="entry name" value="TNPR PROTEIN"/>
    <property type="match status" value="1"/>
</dbReference>
<name>A0A7W6LWQ8_9SPHN</name>
<dbReference type="InterPro" id="IPR024047">
    <property type="entry name" value="MM3350-like_sf"/>
</dbReference>
<accession>A0A7W6LWQ8</accession>
<dbReference type="AlphaFoldDB" id="A0A7W6LWQ8"/>
<sequence length="197" mass="22276">MSNGTVVRMKITLDDVTPAVSRTLEVPLNIRLDRMHTVIQTAFSWTDSHLWEMSFGQTGFGIPDPEYSFDGPLDARKATLAQVLADTRRKTFRYLYDFGDAWEHSVKIERVSPASPHLTYPLILDAVGMRPPEDCGGPWGYAEKLEALGDPHHEYHEEALETLGEDHDPNAKPDIPLIEARLEALAKKWAPRTRRKA</sequence>
<evidence type="ECO:0000313" key="2">
    <source>
        <dbReference type="EMBL" id="MBB4151801.1"/>
    </source>
</evidence>
<dbReference type="Pfam" id="PF07929">
    <property type="entry name" value="PRiA4_ORF3"/>
    <property type="match status" value="1"/>
</dbReference>
<feature type="domain" description="Plasmid pRiA4b Orf3-like" evidence="1">
    <location>
        <begin position="6"/>
        <end position="171"/>
    </location>
</feature>
<evidence type="ECO:0000259" key="1">
    <source>
        <dbReference type="Pfam" id="PF07929"/>
    </source>
</evidence>
<dbReference type="Gene3D" id="3.10.290.30">
    <property type="entry name" value="MM3350-like"/>
    <property type="match status" value="1"/>
</dbReference>
<protein>
    <recommendedName>
        <fullName evidence="1">Plasmid pRiA4b Orf3-like domain-containing protein</fullName>
    </recommendedName>
</protein>
<organism evidence="2 3">
    <name type="scientific">Sphingobium scionense</name>
    <dbReference type="NCBI Taxonomy" id="1404341"/>
    <lineage>
        <taxon>Bacteria</taxon>
        <taxon>Pseudomonadati</taxon>
        <taxon>Pseudomonadota</taxon>
        <taxon>Alphaproteobacteria</taxon>
        <taxon>Sphingomonadales</taxon>
        <taxon>Sphingomonadaceae</taxon>
        <taxon>Sphingobium</taxon>
    </lineage>
</organism>
<dbReference type="PANTHER" id="PTHR41878">
    <property type="entry name" value="LEXA REPRESSOR-RELATED"/>
    <property type="match status" value="1"/>
</dbReference>